<dbReference type="SUPFAM" id="SSF52540">
    <property type="entry name" value="P-loop containing nucleoside triphosphate hydrolases"/>
    <property type="match status" value="1"/>
</dbReference>
<dbReference type="Gene3D" id="3.40.50.300">
    <property type="entry name" value="P-loop containing nucleotide triphosphate hydrolases"/>
    <property type="match status" value="1"/>
</dbReference>
<dbReference type="RefSeq" id="WP_252426515.1">
    <property type="nucleotide sequence ID" value="NZ_JAMWMR010000019.1"/>
</dbReference>
<dbReference type="PROSITE" id="PS50901">
    <property type="entry name" value="FTSK"/>
    <property type="match status" value="1"/>
</dbReference>
<evidence type="ECO:0000256" key="1">
    <source>
        <dbReference type="ARBA" id="ARBA00022741"/>
    </source>
</evidence>
<dbReference type="InterPro" id="IPR050206">
    <property type="entry name" value="FtsK/SpoIIIE/SftA"/>
</dbReference>
<dbReference type="EMBL" id="JAMWMR010000019">
    <property type="protein sequence ID" value="MCN9243142.1"/>
    <property type="molecule type" value="Genomic_DNA"/>
</dbReference>
<evidence type="ECO:0000256" key="2">
    <source>
        <dbReference type="ARBA" id="ARBA00022840"/>
    </source>
</evidence>
<keyword evidence="1 3" id="KW-0547">Nucleotide-binding</keyword>
<proteinExistence type="predicted"/>
<dbReference type="Proteomes" id="UP001523219">
    <property type="component" value="Unassembled WGS sequence"/>
</dbReference>
<dbReference type="InterPro" id="IPR002543">
    <property type="entry name" value="FtsK_dom"/>
</dbReference>
<feature type="binding site" evidence="3">
    <location>
        <begin position="181"/>
        <end position="188"/>
    </location>
    <ligand>
        <name>ATP</name>
        <dbReference type="ChEBI" id="CHEBI:30616"/>
    </ligand>
</feature>
<reference evidence="5 6" key="1">
    <citation type="submission" date="2022-05" db="EMBL/GenBank/DDBJ databases">
        <title>Streptomyces sp. nov. RY43-2 isolated from soil of a peat swamp forest.</title>
        <authorList>
            <person name="Kanchanasin P."/>
            <person name="Tanasupawat S."/>
            <person name="Phongsopitanun W."/>
        </authorList>
    </citation>
    <scope>NUCLEOTIDE SEQUENCE [LARGE SCALE GENOMIC DNA]</scope>
    <source>
        <strain evidence="5 6">RY43-2</strain>
    </source>
</reference>
<dbReference type="PANTHER" id="PTHR22683">
    <property type="entry name" value="SPORULATION PROTEIN RELATED"/>
    <property type="match status" value="1"/>
</dbReference>
<evidence type="ECO:0000259" key="4">
    <source>
        <dbReference type="PROSITE" id="PS50901"/>
    </source>
</evidence>
<keyword evidence="2 3" id="KW-0067">ATP-binding</keyword>
<accession>A0ABT0ZHR8</accession>
<gene>
    <name evidence="5" type="ORF">NGF19_20470</name>
</gene>
<evidence type="ECO:0000313" key="5">
    <source>
        <dbReference type="EMBL" id="MCN9243142.1"/>
    </source>
</evidence>
<name>A0ABT0ZHR8_9ACTN</name>
<evidence type="ECO:0000313" key="6">
    <source>
        <dbReference type="Proteomes" id="UP001523219"/>
    </source>
</evidence>
<dbReference type="PANTHER" id="PTHR22683:SF41">
    <property type="entry name" value="DNA TRANSLOCASE FTSK"/>
    <property type="match status" value="1"/>
</dbReference>
<feature type="domain" description="FtsK" evidence="4">
    <location>
        <begin position="163"/>
        <end position="362"/>
    </location>
</feature>
<sequence>MTGIVVALALVAAVAALLRWRRPAWYWLTFGVTLAMVRVLVRYRSVMDACGLTVPPARWRLALARVANRPIPEPRSPRICRLRPTRTGLVLRLKLRPGQDAFDIAAASDRLRHSFSMYGVTSRELRSGVVEVRMTGYDVLKRVQMPTETDTRPMRVPVALREDGAVHYRDYRAIPHALTLGATESGKSVYQRNLVAGLAPMDVALVGIDCKQGVELFPLARRFSALADSPDAAAELLDALVGRMEDVYQLIRAEQKITAAVPDAEIAADIWDLPEHLRPVPVVVLVDEVAELALYANKEQEKRRDRIVTALVRLAQLGRAAGIYLEICGQRFGSELGKGITMLRAQLTGRTAHRVNDETSANMAFGDISPDAVLAAIQIPAETRGIAIAGDSSGGWHRIRAPHTSLRQAVNLCNRHADQTPDVPELAPFRPVLSGPVAAPVPSSKPSPAAV</sequence>
<organism evidence="5 6">
    <name type="scientific">Streptomyces macrolidinus</name>
    <dbReference type="NCBI Taxonomy" id="2952607"/>
    <lineage>
        <taxon>Bacteria</taxon>
        <taxon>Bacillati</taxon>
        <taxon>Actinomycetota</taxon>
        <taxon>Actinomycetes</taxon>
        <taxon>Kitasatosporales</taxon>
        <taxon>Streptomycetaceae</taxon>
        <taxon>Streptomyces</taxon>
    </lineage>
</organism>
<evidence type="ECO:0000256" key="3">
    <source>
        <dbReference type="PROSITE-ProRule" id="PRU00289"/>
    </source>
</evidence>
<protein>
    <submittedName>
        <fullName evidence="5">FtsK/SpoIIIE domain-containing protein</fullName>
    </submittedName>
</protein>
<keyword evidence="6" id="KW-1185">Reference proteome</keyword>
<dbReference type="InterPro" id="IPR027417">
    <property type="entry name" value="P-loop_NTPase"/>
</dbReference>
<dbReference type="Pfam" id="PF01580">
    <property type="entry name" value="FtsK_SpoIIIE"/>
    <property type="match status" value="1"/>
</dbReference>
<comment type="caution">
    <text evidence="5">The sequence shown here is derived from an EMBL/GenBank/DDBJ whole genome shotgun (WGS) entry which is preliminary data.</text>
</comment>